<sequence>MDIVFHPGQNGSAPWVEFYPYTPSATAGYAFMGIFGVSTLAHIVLMFPFRAAYFIPLILGGICETFGYYGRAWSHESRFEISSWALQEMLILCAPPLVAATVYMVLGRIIRSFDAEHHSSMRVKWLTFVFVMNDVLCFCTQLGGAGVQVTGDQNIMKIGKKVVLAGLIFSLVVFAFFIYIAAKFHRRLQQRPTPILNHHPDLPWQRYMWAIYVSCAALMVRNLVRTIQFGAGQKTDVNTKEVYIYVFDAFLMFFSMLVLIIYHPGRLIKRARRLAKNGMFRQSSDGNSAHILLSDCEMGQRPAKLYILTHNSNPDPSWLEIFDIPDMLDPNLLKEQNRGSTPKLVPSKGDAEGFACRDRGTDGASAFGPLHRLQFFVPRWIFFLSNNMHLIQYATEADGPALAKVNVESFRARLLLGQVFPGSNNTLLREYKTHVGMKHLANPNMHVLKIHSENGELVTYSRWQLPASFGQSQVPLSDQGALSAKDPLVYAPQPMNTEAFAAFKKILEEGRKKHTTEDDIVLDLLATLPDYQGQGYGKTILKWGIEKADATKSRIYLEATPEGVPVYLKYGWRHMEEVTMNFADYGGVGVESYYLMIRDPIA</sequence>
<protein>
    <recommendedName>
        <fullName evidence="6">N-acetyltransferase domain-containing protein</fullName>
    </recommendedName>
</protein>
<organism evidence="7 8">
    <name type="scientific">Penicillium olsonii</name>
    <dbReference type="NCBI Taxonomy" id="99116"/>
    <lineage>
        <taxon>Eukaryota</taxon>
        <taxon>Fungi</taxon>
        <taxon>Dikarya</taxon>
        <taxon>Ascomycota</taxon>
        <taxon>Pezizomycotina</taxon>
        <taxon>Eurotiomycetes</taxon>
        <taxon>Eurotiomycetidae</taxon>
        <taxon>Eurotiales</taxon>
        <taxon>Aspergillaceae</taxon>
        <taxon>Penicillium</taxon>
    </lineage>
</organism>
<evidence type="ECO:0000256" key="5">
    <source>
        <dbReference type="SAM" id="Phobius"/>
    </source>
</evidence>
<evidence type="ECO:0000256" key="2">
    <source>
        <dbReference type="ARBA" id="ARBA00022692"/>
    </source>
</evidence>
<evidence type="ECO:0000256" key="3">
    <source>
        <dbReference type="ARBA" id="ARBA00022989"/>
    </source>
</evidence>
<dbReference type="SUPFAM" id="SSF55729">
    <property type="entry name" value="Acyl-CoA N-acyltransferases (Nat)"/>
    <property type="match status" value="1"/>
</dbReference>
<dbReference type="PANTHER" id="PTHR31465:SF17">
    <property type="entry name" value="DOMAIN PROTEIN, PUTATIVE (AFU_ORTHOLOGUE AFUA_5G09900)-RELATED"/>
    <property type="match status" value="1"/>
</dbReference>
<keyword evidence="3 5" id="KW-1133">Transmembrane helix</keyword>
<proteinExistence type="predicted"/>
<feature type="transmembrane region" description="Helical" evidence="5">
    <location>
        <begin position="52"/>
        <end position="69"/>
    </location>
</feature>
<dbReference type="Proteomes" id="UP001153618">
    <property type="component" value="Unassembled WGS sequence"/>
</dbReference>
<gene>
    <name evidence="7" type="ORF">POLS_LOCUS3650</name>
</gene>
<feature type="transmembrane region" description="Helical" evidence="5">
    <location>
        <begin position="244"/>
        <end position="263"/>
    </location>
</feature>
<evidence type="ECO:0000256" key="1">
    <source>
        <dbReference type="ARBA" id="ARBA00004141"/>
    </source>
</evidence>
<dbReference type="EMBL" id="CAJVOS010000017">
    <property type="protein sequence ID" value="CAG8064810.1"/>
    <property type="molecule type" value="Genomic_DNA"/>
</dbReference>
<comment type="caution">
    <text evidence="7">The sequence shown here is derived from an EMBL/GenBank/DDBJ whole genome shotgun (WGS) entry which is preliminary data.</text>
</comment>
<feature type="transmembrane region" description="Helical" evidence="5">
    <location>
        <begin position="123"/>
        <end position="143"/>
    </location>
</feature>
<keyword evidence="4 5" id="KW-0472">Membrane</keyword>
<keyword evidence="8" id="KW-1185">Reference proteome</keyword>
<dbReference type="Pfam" id="PF04479">
    <property type="entry name" value="RTA1"/>
    <property type="match status" value="1"/>
</dbReference>
<dbReference type="InterPro" id="IPR007568">
    <property type="entry name" value="RTA1"/>
</dbReference>
<evidence type="ECO:0000313" key="7">
    <source>
        <dbReference type="EMBL" id="CAG8064810.1"/>
    </source>
</evidence>
<evidence type="ECO:0000313" key="8">
    <source>
        <dbReference type="Proteomes" id="UP001153618"/>
    </source>
</evidence>
<feature type="transmembrane region" description="Helical" evidence="5">
    <location>
        <begin position="27"/>
        <end position="45"/>
    </location>
</feature>
<dbReference type="Pfam" id="PF13673">
    <property type="entry name" value="Acetyltransf_10"/>
    <property type="match status" value="1"/>
</dbReference>
<dbReference type="GO" id="GO:0016747">
    <property type="term" value="F:acyltransferase activity, transferring groups other than amino-acyl groups"/>
    <property type="evidence" value="ECO:0007669"/>
    <property type="project" value="InterPro"/>
</dbReference>
<dbReference type="AlphaFoldDB" id="A0A9W4HK79"/>
<comment type="subcellular location">
    <subcellularLocation>
        <location evidence="1">Membrane</location>
        <topology evidence="1">Multi-pass membrane protein</topology>
    </subcellularLocation>
</comment>
<feature type="transmembrane region" description="Helical" evidence="5">
    <location>
        <begin position="89"/>
        <end position="111"/>
    </location>
</feature>
<reference evidence="7" key="1">
    <citation type="submission" date="2021-07" db="EMBL/GenBank/DDBJ databases">
        <authorList>
            <person name="Branca A.L. A."/>
        </authorList>
    </citation>
    <scope>NUCLEOTIDE SEQUENCE</scope>
</reference>
<keyword evidence="2 5" id="KW-0812">Transmembrane</keyword>
<name>A0A9W4HK79_PENOL</name>
<dbReference type="Gene3D" id="3.40.630.30">
    <property type="match status" value="1"/>
</dbReference>
<dbReference type="CDD" id="cd04301">
    <property type="entry name" value="NAT_SF"/>
    <property type="match status" value="1"/>
</dbReference>
<feature type="domain" description="N-acetyltransferase" evidence="6">
    <location>
        <begin position="455"/>
        <end position="600"/>
    </location>
</feature>
<dbReference type="OrthoDB" id="3358017at2759"/>
<dbReference type="PROSITE" id="PS51186">
    <property type="entry name" value="GNAT"/>
    <property type="match status" value="1"/>
</dbReference>
<dbReference type="GO" id="GO:0016020">
    <property type="term" value="C:membrane"/>
    <property type="evidence" value="ECO:0007669"/>
    <property type="project" value="UniProtKB-SubCell"/>
</dbReference>
<dbReference type="PANTHER" id="PTHR31465">
    <property type="entry name" value="PROTEIN RTA1-RELATED"/>
    <property type="match status" value="1"/>
</dbReference>
<accession>A0A9W4HK79</accession>
<dbReference type="InterPro" id="IPR000182">
    <property type="entry name" value="GNAT_dom"/>
</dbReference>
<evidence type="ECO:0000259" key="6">
    <source>
        <dbReference type="PROSITE" id="PS51186"/>
    </source>
</evidence>
<evidence type="ECO:0000256" key="4">
    <source>
        <dbReference type="ARBA" id="ARBA00023136"/>
    </source>
</evidence>
<dbReference type="InterPro" id="IPR016181">
    <property type="entry name" value="Acyl_CoA_acyltransferase"/>
</dbReference>
<feature type="transmembrane region" description="Helical" evidence="5">
    <location>
        <begin position="163"/>
        <end position="182"/>
    </location>
</feature>